<comment type="caution">
    <text evidence="11">The sequence shown here is derived from an EMBL/GenBank/DDBJ whole genome shotgun (WGS) entry which is preliminary data.</text>
</comment>
<dbReference type="GO" id="GO:0017005">
    <property type="term" value="F:3'-tyrosyl-DNA phosphodiesterase activity"/>
    <property type="evidence" value="ECO:0007669"/>
    <property type="project" value="TreeGrafter"/>
</dbReference>
<dbReference type="EMBL" id="JANBUW010000793">
    <property type="protein sequence ID" value="KAJ2845458.1"/>
    <property type="molecule type" value="Genomic_DNA"/>
</dbReference>
<dbReference type="SUPFAM" id="SSF56024">
    <property type="entry name" value="Phospholipase D/nuclease"/>
    <property type="match status" value="1"/>
</dbReference>
<dbReference type="Pfam" id="PF06087">
    <property type="entry name" value="Tyr-DNA_phospho"/>
    <property type="match status" value="1"/>
</dbReference>
<dbReference type="Proteomes" id="UP001139887">
    <property type="component" value="Unassembled WGS sequence"/>
</dbReference>
<dbReference type="GO" id="GO:0004527">
    <property type="term" value="F:exonuclease activity"/>
    <property type="evidence" value="ECO:0007669"/>
    <property type="project" value="UniProtKB-KW"/>
</dbReference>
<sequence>MSIKCQQDIYFDKSFPADALYKVEPAVPRTLAHAKIVLMRMGLNGHYGWMYLGSHNFTAGAWGNATKRQLKLTYVNNYEFGVVLPNVRFDSAFGRDHVVWRGSKVPMPVKLSWSPYSHEDFPCFSD</sequence>
<evidence type="ECO:0000256" key="1">
    <source>
        <dbReference type="ARBA" id="ARBA00004123"/>
    </source>
</evidence>
<dbReference type="InterPro" id="IPR010347">
    <property type="entry name" value="Tdp1"/>
</dbReference>
<keyword evidence="6" id="KW-0269">Exonuclease</keyword>
<evidence type="ECO:0000256" key="8">
    <source>
        <dbReference type="ARBA" id="ARBA00023242"/>
    </source>
</evidence>
<dbReference type="AlphaFoldDB" id="A0A9W8I599"/>
<dbReference type="OrthoDB" id="47785at2759"/>
<feature type="binding site" evidence="10">
    <location>
        <position position="35"/>
    </location>
    <ligand>
        <name>substrate</name>
    </ligand>
</feature>
<evidence type="ECO:0000256" key="7">
    <source>
        <dbReference type="ARBA" id="ARBA00023204"/>
    </source>
</evidence>
<comment type="subcellular location">
    <subcellularLocation>
        <location evidence="1">Nucleus</location>
    </subcellularLocation>
</comment>
<keyword evidence="12" id="KW-1185">Reference proteome</keyword>
<keyword evidence="8" id="KW-0539">Nucleus</keyword>
<evidence type="ECO:0000256" key="5">
    <source>
        <dbReference type="ARBA" id="ARBA00022801"/>
    </source>
</evidence>
<proteinExistence type="inferred from homology"/>
<dbReference type="GO" id="GO:0006281">
    <property type="term" value="P:DNA repair"/>
    <property type="evidence" value="ECO:0007669"/>
    <property type="project" value="UniProtKB-KW"/>
</dbReference>
<keyword evidence="3" id="KW-0540">Nuclease</keyword>
<keyword evidence="4" id="KW-0227">DNA damage</keyword>
<keyword evidence="7" id="KW-0234">DNA repair</keyword>
<evidence type="ECO:0000256" key="6">
    <source>
        <dbReference type="ARBA" id="ARBA00022839"/>
    </source>
</evidence>
<evidence type="ECO:0000313" key="12">
    <source>
        <dbReference type="Proteomes" id="UP001139887"/>
    </source>
</evidence>
<evidence type="ECO:0000256" key="9">
    <source>
        <dbReference type="PIRSR" id="PIRSR610347-1"/>
    </source>
</evidence>
<dbReference type="PANTHER" id="PTHR12415">
    <property type="entry name" value="TYROSYL-DNA PHOSPHODIESTERASE 1"/>
    <property type="match status" value="1"/>
</dbReference>
<evidence type="ECO:0000256" key="4">
    <source>
        <dbReference type="ARBA" id="ARBA00022763"/>
    </source>
</evidence>
<evidence type="ECO:0000313" key="11">
    <source>
        <dbReference type="EMBL" id="KAJ2845458.1"/>
    </source>
</evidence>
<feature type="active site" description="Proton donor/acceptor" evidence="9">
    <location>
        <position position="33"/>
    </location>
</feature>
<evidence type="ECO:0000256" key="10">
    <source>
        <dbReference type="PIRSR" id="PIRSR610347-2"/>
    </source>
</evidence>
<evidence type="ECO:0000256" key="2">
    <source>
        <dbReference type="ARBA" id="ARBA00010205"/>
    </source>
</evidence>
<dbReference type="PANTHER" id="PTHR12415:SF0">
    <property type="entry name" value="TYROSYL-DNA PHOSPHODIESTERASE 1"/>
    <property type="match status" value="1"/>
</dbReference>
<dbReference type="GO" id="GO:0003697">
    <property type="term" value="F:single-stranded DNA binding"/>
    <property type="evidence" value="ECO:0007669"/>
    <property type="project" value="TreeGrafter"/>
</dbReference>
<dbReference type="Gene3D" id="3.30.870.10">
    <property type="entry name" value="Endonuclease Chain A"/>
    <property type="match status" value="1"/>
</dbReference>
<evidence type="ECO:0000256" key="3">
    <source>
        <dbReference type="ARBA" id="ARBA00022722"/>
    </source>
</evidence>
<protein>
    <submittedName>
        <fullName evidence="11">Uncharacterized protein</fullName>
    </submittedName>
</protein>
<accession>A0A9W8I599</accession>
<gene>
    <name evidence="11" type="ORF">IWW36_004773</name>
</gene>
<reference evidence="11" key="1">
    <citation type="submission" date="2022-07" db="EMBL/GenBank/DDBJ databases">
        <title>Phylogenomic reconstructions and comparative analyses of Kickxellomycotina fungi.</title>
        <authorList>
            <person name="Reynolds N.K."/>
            <person name="Stajich J.E."/>
            <person name="Barry K."/>
            <person name="Grigoriev I.V."/>
            <person name="Crous P."/>
            <person name="Smith M.E."/>
        </authorList>
    </citation>
    <scope>NUCLEOTIDE SEQUENCE</scope>
    <source>
        <strain evidence="11">NRRL 1566</strain>
    </source>
</reference>
<keyword evidence="5" id="KW-0378">Hydrolase</keyword>
<dbReference type="GO" id="GO:0005634">
    <property type="term" value="C:nucleus"/>
    <property type="evidence" value="ECO:0007669"/>
    <property type="project" value="UniProtKB-SubCell"/>
</dbReference>
<name>A0A9W8I599_9FUNG</name>
<dbReference type="GO" id="GO:0003690">
    <property type="term" value="F:double-stranded DNA binding"/>
    <property type="evidence" value="ECO:0007669"/>
    <property type="project" value="TreeGrafter"/>
</dbReference>
<comment type="similarity">
    <text evidence="2">Belongs to the tyrosyl-DNA phosphodiesterase family.</text>
</comment>
<organism evidence="11 12">
    <name type="scientific">Coemansia brasiliensis</name>
    <dbReference type="NCBI Taxonomy" id="2650707"/>
    <lineage>
        <taxon>Eukaryota</taxon>
        <taxon>Fungi</taxon>
        <taxon>Fungi incertae sedis</taxon>
        <taxon>Zoopagomycota</taxon>
        <taxon>Kickxellomycotina</taxon>
        <taxon>Kickxellomycetes</taxon>
        <taxon>Kickxellales</taxon>
        <taxon>Kickxellaceae</taxon>
        <taxon>Coemansia</taxon>
    </lineage>
</organism>